<proteinExistence type="predicted"/>
<dbReference type="InterPro" id="IPR001466">
    <property type="entry name" value="Beta-lactam-related"/>
</dbReference>
<dbReference type="InterPro" id="IPR012338">
    <property type="entry name" value="Beta-lactam/transpept-like"/>
</dbReference>
<reference evidence="2" key="5">
    <citation type="submission" date="2024-05" db="EMBL/GenBank/DDBJ databases">
        <authorList>
            <person name="Sun Q."/>
            <person name="Zhou Y."/>
        </authorList>
    </citation>
    <scope>NUCLEOTIDE SEQUENCE</scope>
    <source>
        <strain evidence="2">CGMCC 1.12707</strain>
    </source>
</reference>
<dbReference type="SUPFAM" id="SSF56601">
    <property type="entry name" value="beta-lactamase/transpeptidase-like"/>
    <property type="match status" value="1"/>
</dbReference>
<reference evidence="3" key="3">
    <citation type="submission" date="2016-11" db="EMBL/GenBank/DDBJ databases">
        <authorList>
            <person name="Jaros S."/>
            <person name="Januszkiewicz K."/>
            <person name="Wedrychowicz H."/>
        </authorList>
    </citation>
    <scope>NUCLEOTIDE SEQUENCE [LARGE SCALE GENOMIC DNA]</scope>
    <source>
        <strain evidence="3">DSM 27989</strain>
    </source>
</reference>
<reference evidence="5" key="4">
    <citation type="journal article" date="2019" name="Int. J. Syst. Evol. Microbiol.">
        <title>The Global Catalogue of Microorganisms (GCM) 10K type strain sequencing project: providing services to taxonomists for standard genome sequencing and annotation.</title>
        <authorList>
            <consortium name="The Broad Institute Genomics Platform"/>
            <consortium name="The Broad Institute Genome Sequencing Center for Infectious Disease"/>
            <person name="Wu L."/>
            <person name="Ma J."/>
        </authorList>
    </citation>
    <scope>NUCLEOTIDE SEQUENCE [LARGE SCALE GENOMIC DNA]</scope>
    <source>
        <strain evidence="5">CGMCC 1.12707</strain>
    </source>
</reference>
<dbReference type="PANTHER" id="PTHR46825">
    <property type="entry name" value="D-ALANYL-D-ALANINE-CARBOXYPEPTIDASE/ENDOPEPTIDASE AMPH"/>
    <property type="match status" value="1"/>
</dbReference>
<evidence type="ECO:0000259" key="1">
    <source>
        <dbReference type="Pfam" id="PF00144"/>
    </source>
</evidence>
<gene>
    <name evidence="2" type="ORF">GCM10010984_12980</name>
    <name evidence="3" type="ORF">SAMN05443634_11539</name>
</gene>
<protein>
    <submittedName>
        <fullName evidence="3">CubicO group peptidase, beta-lactamase class C family</fullName>
    </submittedName>
</protein>
<dbReference type="OrthoDB" id="9793489at2"/>
<dbReference type="Proteomes" id="UP000650994">
    <property type="component" value="Unassembled WGS sequence"/>
</dbReference>
<dbReference type="Proteomes" id="UP000184120">
    <property type="component" value="Unassembled WGS sequence"/>
</dbReference>
<dbReference type="PANTHER" id="PTHR46825:SF9">
    <property type="entry name" value="BETA-LACTAMASE-RELATED DOMAIN-CONTAINING PROTEIN"/>
    <property type="match status" value="1"/>
</dbReference>
<accession>A0A1M7CTU9</accession>
<dbReference type="Pfam" id="PF00144">
    <property type="entry name" value="Beta-lactamase"/>
    <property type="match status" value="1"/>
</dbReference>
<feature type="domain" description="Beta-lactamase-related" evidence="1">
    <location>
        <begin position="47"/>
        <end position="321"/>
    </location>
</feature>
<name>A0A1M7CTU9_9FLAO</name>
<evidence type="ECO:0000313" key="5">
    <source>
        <dbReference type="Proteomes" id="UP000650994"/>
    </source>
</evidence>
<dbReference type="EMBL" id="BMFL01000008">
    <property type="protein sequence ID" value="GGE96882.1"/>
    <property type="molecule type" value="Genomic_DNA"/>
</dbReference>
<dbReference type="EMBL" id="FRBH01000015">
    <property type="protein sequence ID" value="SHL70758.1"/>
    <property type="molecule type" value="Genomic_DNA"/>
</dbReference>
<sequence length="340" mass="38551">MKSIVRIFSFIYLLFLITFINAQSSKNYSYKIDSILQSKQTIPFNGVILIAKDNKINYQKSVGYKDIDAKIPLDMDTQFEIMSITKQITAVLILQEVEKGNISLNQSIKNYLPNLTQPWANAVTVHHLLNHSHGIDDIEKPLLFEPGTNFKYGNLSNILLGKILEKVTEQSYAHLADNLFKKLKMNNTSFYSSLQNPNLANGYFFTDKPNKVNDPISVESYPADGVISTAGDLLIWNNALHKGKILPKKLYKLMTSESIKSQHDLFGKEPMGYGYNIRIAKHNNITYLGHTGLGNGYSALDIYIPEKKISLIILENQMPEDSDLYYFSENLIKNALLDNL</sequence>
<dbReference type="AlphaFoldDB" id="A0A1M7CTU9"/>
<evidence type="ECO:0000313" key="3">
    <source>
        <dbReference type="EMBL" id="SHL70758.1"/>
    </source>
</evidence>
<evidence type="ECO:0000313" key="2">
    <source>
        <dbReference type="EMBL" id="GGE96882.1"/>
    </source>
</evidence>
<organism evidence="3 4">
    <name type="scientific">Chishuiella changwenlii</name>
    <dbReference type="NCBI Taxonomy" id="1434701"/>
    <lineage>
        <taxon>Bacteria</taxon>
        <taxon>Pseudomonadati</taxon>
        <taxon>Bacteroidota</taxon>
        <taxon>Flavobacteriia</taxon>
        <taxon>Flavobacteriales</taxon>
        <taxon>Weeksellaceae</taxon>
        <taxon>Chishuiella</taxon>
    </lineage>
</organism>
<reference evidence="4" key="2">
    <citation type="submission" date="2016-11" db="EMBL/GenBank/DDBJ databases">
        <authorList>
            <person name="Varghese N."/>
            <person name="Submissions S."/>
        </authorList>
    </citation>
    <scope>NUCLEOTIDE SEQUENCE [LARGE SCALE GENOMIC DNA]</scope>
    <source>
        <strain evidence="4">DSM 27989</strain>
    </source>
</reference>
<evidence type="ECO:0000313" key="4">
    <source>
        <dbReference type="Proteomes" id="UP000184120"/>
    </source>
</evidence>
<reference evidence="2" key="1">
    <citation type="journal article" date="2014" name="Int. J. Syst. Evol. Microbiol.">
        <title>Complete genome of a new Firmicutes species belonging to the dominant human colonic microbiota ('Ruminococcus bicirculans') reveals two chromosomes and a selective capacity to utilize plant glucans.</title>
        <authorList>
            <consortium name="NISC Comparative Sequencing Program"/>
            <person name="Wegmann U."/>
            <person name="Louis P."/>
            <person name="Goesmann A."/>
            <person name="Henrissat B."/>
            <person name="Duncan S.H."/>
            <person name="Flint H.J."/>
        </authorList>
    </citation>
    <scope>NUCLEOTIDE SEQUENCE</scope>
    <source>
        <strain evidence="2">CGMCC 1.12707</strain>
    </source>
</reference>
<dbReference type="Gene3D" id="3.40.710.10">
    <property type="entry name" value="DD-peptidase/beta-lactamase superfamily"/>
    <property type="match status" value="1"/>
</dbReference>
<dbReference type="RefSeq" id="WP_072934024.1">
    <property type="nucleotide sequence ID" value="NZ_BMFL01000008.1"/>
</dbReference>
<dbReference type="InterPro" id="IPR050491">
    <property type="entry name" value="AmpC-like"/>
</dbReference>
<keyword evidence="5" id="KW-1185">Reference proteome</keyword>
<dbReference type="STRING" id="1434701.SAMN05443634_11539"/>